<dbReference type="RefSeq" id="WP_326123648.1">
    <property type="nucleotide sequence ID" value="NZ_JARSFG010000016.1"/>
</dbReference>
<evidence type="ECO:0000313" key="2">
    <source>
        <dbReference type="Proteomes" id="UP001344888"/>
    </source>
</evidence>
<protein>
    <submittedName>
        <fullName evidence="1">YolD-like family protein</fullName>
    </submittedName>
</protein>
<keyword evidence="2" id="KW-1185">Reference proteome</keyword>
<dbReference type="EMBL" id="JARSFG010000016">
    <property type="protein sequence ID" value="MEC1179151.1"/>
    <property type="molecule type" value="Genomic_DNA"/>
</dbReference>
<dbReference type="Proteomes" id="UP001344888">
    <property type="component" value="Unassembled WGS sequence"/>
</dbReference>
<gene>
    <name evidence="1" type="ORF">P9B03_11710</name>
</gene>
<organism evidence="1 2">
    <name type="scientific">Metasolibacillus meyeri</name>
    <dbReference type="NCBI Taxonomy" id="1071052"/>
    <lineage>
        <taxon>Bacteria</taxon>
        <taxon>Bacillati</taxon>
        <taxon>Bacillota</taxon>
        <taxon>Bacilli</taxon>
        <taxon>Bacillales</taxon>
        <taxon>Caryophanaceae</taxon>
        <taxon>Metasolibacillus</taxon>
    </lineage>
</organism>
<dbReference type="Pfam" id="PF08863">
    <property type="entry name" value="YolD"/>
    <property type="match status" value="1"/>
</dbReference>
<comment type="caution">
    <text evidence="1">The sequence shown here is derived from an EMBL/GenBank/DDBJ whole genome shotgun (WGS) entry which is preliminary data.</text>
</comment>
<accession>A0AAW9NRQ6</accession>
<sequence length="110" mass="12812">MLHDRGNKKWSAMMLSEHVEMLRDLEKEEVQPITRAEWELEDLQQIVHYALHTKAIIRLILWEENEIVGVIISYNQVKCELLMATATTTKCVAISSISTVQLMEEYHDSL</sequence>
<dbReference type="InterPro" id="IPR014962">
    <property type="entry name" value="YolD"/>
</dbReference>
<dbReference type="AlphaFoldDB" id="A0AAW9NRQ6"/>
<evidence type="ECO:0000313" key="1">
    <source>
        <dbReference type="EMBL" id="MEC1179151.1"/>
    </source>
</evidence>
<name>A0AAW9NRQ6_9BACL</name>
<proteinExistence type="predicted"/>
<reference evidence="1 2" key="1">
    <citation type="submission" date="2023-03" db="EMBL/GenBank/DDBJ databases">
        <title>Bacillus Genome Sequencing.</title>
        <authorList>
            <person name="Dunlap C."/>
        </authorList>
    </citation>
    <scope>NUCLEOTIDE SEQUENCE [LARGE SCALE GENOMIC DNA]</scope>
    <source>
        <strain evidence="1 2">B-59205</strain>
    </source>
</reference>